<dbReference type="HAMAP" id="MF_01357">
    <property type="entry name" value="NDH1_NuoC"/>
    <property type="match status" value="1"/>
</dbReference>
<keyword evidence="3" id="KW-0472">Membrane</keyword>
<dbReference type="EMBL" id="BAABJY010000002">
    <property type="protein sequence ID" value="GAA4864250.1"/>
    <property type="molecule type" value="Genomic_DNA"/>
</dbReference>
<comment type="subcellular location">
    <subcellularLocation>
        <location evidence="3">Cell membrane</location>
        <topology evidence="3">Peripheral membrane protein</topology>
        <orientation evidence="3">Cytoplasmic side</orientation>
    </subcellularLocation>
</comment>
<dbReference type="InterPro" id="IPR020396">
    <property type="entry name" value="NADH_UbQ_OxRdtase_CS"/>
</dbReference>
<evidence type="ECO:0000256" key="1">
    <source>
        <dbReference type="ARBA" id="ARBA00007569"/>
    </source>
</evidence>
<dbReference type="PROSITE" id="PS00542">
    <property type="entry name" value="COMPLEX1_30K"/>
    <property type="match status" value="1"/>
</dbReference>
<dbReference type="NCBIfam" id="NF004730">
    <property type="entry name" value="PRK06074.1-1"/>
    <property type="match status" value="1"/>
</dbReference>
<evidence type="ECO:0000313" key="8">
    <source>
        <dbReference type="EMBL" id="GAA4864250.1"/>
    </source>
</evidence>
<comment type="subunit">
    <text evidence="3">NDH-1 is composed of 14 different subunits. Subunits NuoB, C, D, E, F, and G constitute the peripheral sector of the complex.</text>
</comment>
<keyword evidence="2 3" id="KW-0813">Transport</keyword>
<dbReference type="PANTHER" id="PTHR10884">
    <property type="entry name" value="NADH DEHYDROGENASE UBIQUINONE IRON-SULFUR PROTEIN 3"/>
    <property type="match status" value="1"/>
</dbReference>
<keyword evidence="9" id="KW-1185">Reference proteome</keyword>
<evidence type="ECO:0000256" key="5">
    <source>
        <dbReference type="RuleBase" id="RU003582"/>
    </source>
</evidence>
<dbReference type="Pfam" id="PF00329">
    <property type="entry name" value="Complex1_30kDa"/>
    <property type="match status" value="1"/>
</dbReference>
<feature type="region of interest" description="Disordered" evidence="6">
    <location>
        <begin position="246"/>
        <end position="270"/>
    </location>
</feature>
<comment type="function">
    <text evidence="3">NDH-1 shuttles electrons from NADH, via FMN and iron-sulfur (Fe-S) centers, to quinones in the respiratory chain. The immediate electron acceptor for the enzyme in this species is believed to be ubiquinone. Couples the redox reaction to proton translocation (for every two electrons transferred, four hydrogen ions are translocated across the cytoplasmic membrane), and thus conserves the redox energy in a proton gradient.</text>
</comment>
<name>A0ABP9E102_9GAMM</name>
<dbReference type="InterPro" id="IPR037232">
    <property type="entry name" value="NADH_quin_OxRdtase_su_C/D-like"/>
</dbReference>
<evidence type="ECO:0000256" key="6">
    <source>
        <dbReference type="SAM" id="MobiDB-lite"/>
    </source>
</evidence>
<comment type="catalytic activity">
    <reaction evidence="3 5">
        <text>a quinone + NADH + 5 H(+)(in) = a quinol + NAD(+) + 4 H(+)(out)</text>
        <dbReference type="Rhea" id="RHEA:57888"/>
        <dbReference type="ChEBI" id="CHEBI:15378"/>
        <dbReference type="ChEBI" id="CHEBI:24646"/>
        <dbReference type="ChEBI" id="CHEBI:57540"/>
        <dbReference type="ChEBI" id="CHEBI:57945"/>
        <dbReference type="ChEBI" id="CHEBI:132124"/>
    </reaction>
</comment>
<dbReference type="InterPro" id="IPR001268">
    <property type="entry name" value="NADH_UbQ_OxRdtase_30kDa_su"/>
</dbReference>
<comment type="similarity">
    <text evidence="1 3 4">Belongs to the complex I 30 kDa subunit family.</text>
</comment>
<proteinExistence type="inferred from homology"/>
<dbReference type="NCBIfam" id="NF004732">
    <property type="entry name" value="PRK06074.1-4"/>
    <property type="match status" value="1"/>
</dbReference>
<sequence length="270" mass="29986">MPESTTAFAERLRARFPDAQVSVATPRGEVGVVFAPERWHEGCLALRDEFGFEMLVDLCGVDYLGYGSDEWDTDVSSDGYSRGVEGRGPGRFKFGETTTRQAPEPLGAVIAPVPQRRYATVVQLLSISDNRRVRATCFAEDDDLPVVASLTGVWPGVNWFEREAFDLFGIIFQGHPDLRRILTDYGFVGHPFRKDFPLIGNVEVRYDPERKRVVYEPVTSVEPRVLVPRVVRDDARYATARGEDGDLKVRNNVGPAGEGLPGKALPGVTR</sequence>
<keyword evidence="3" id="KW-1003">Cell membrane</keyword>
<dbReference type="SUPFAM" id="SSF143243">
    <property type="entry name" value="Nqo5-like"/>
    <property type="match status" value="1"/>
</dbReference>
<dbReference type="PANTHER" id="PTHR10884:SF14">
    <property type="entry name" value="NADH DEHYDROGENASE [UBIQUINONE] IRON-SULFUR PROTEIN 3, MITOCHONDRIAL"/>
    <property type="match status" value="1"/>
</dbReference>
<evidence type="ECO:0000256" key="3">
    <source>
        <dbReference type="HAMAP-Rule" id="MF_01357"/>
    </source>
</evidence>
<gene>
    <name evidence="3" type="primary">nuoC</name>
    <name evidence="8" type="ORF">GCM10023332_15490</name>
</gene>
<protein>
    <recommendedName>
        <fullName evidence="3">NADH-quinone oxidoreductase subunit C</fullName>
        <ecNumber evidence="3">7.1.1.-</ecNumber>
    </recommendedName>
    <alternativeName>
        <fullName evidence="3">NADH dehydrogenase I subunit C</fullName>
    </alternativeName>
    <alternativeName>
        <fullName evidence="3">NDH-1 subunit C</fullName>
    </alternativeName>
</protein>
<evidence type="ECO:0000256" key="2">
    <source>
        <dbReference type="ARBA" id="ARBA00022448"/>
    </source>
</evidence>
<keyword evidence="3" id="KW-0830">Ubiquinone</keyword>
<evidence type="ECO:0000259" key="7">
    <source>
        <dbReference type="Pfam" id="PF00329"/>
    </source>
</evidence>
<feature type="domain" description="NADH:ubiquinone oxidoreductase 30kDa subunit" evidence="7">
    <location>
        <begin position="115"/>
        <end position="200"/>
    </location>
</feature>
<evidence type="ECO:0000256" key="4">
    <source>
        <dbReference type="RuleBase" id="RU003456"/>
    </source>
</evidence>
<dbReference type="Gene3D" id="3.30.460.80">
    <property type="entry name" value="NADH:ubiquinone oxidoreductase, 30kDa subunit"/>
    <property type="match status" value="1"/>
</dbReference>
<accession>A0ABP9E102</accession>
<keyword evidence="3 4" id="KW-1278">Translocase</keyword>
<organism evidence="8 9">
    <name type="scientific">Luteimonas vadosa</name>
    <dbReference type="NCBI Taxonomy" id="1165507"/>
    <lineage>
        <taxon>Bacteria</taxon>
        <taxon>Pseudomonadati</taxon>
        <taxon>Pseudomonadota</taxon>
        <taxon>Gammaproteobacteria</taxon>
        <taxon>Lysobacterales</taxon>
        <taxon>Lysobacteraceae</taxon>
        <taxon>Luteimonas</taxon>
    </lineage>
</organism>
<evidence type="ECO:0000313" key="9">
    <source>
        <dbReference type="Proteomes" id="UP001501323"/>
    </source>
</evidence>
<dbReference type="InterPro" id="IPR010218">
    <property type="entry name" value="NADH_DH_suC"/>
</dbReference>
<keyword evidence="3 4" id="KW-0520">NAD</keyword>
<dbReference type="EC" id="7.1.1.-" evidence="3"/>
<keyword evidence="3 5" id="KW-0874">Quinone</keyword>
<dbReference type="Proteomes" id="UP001501323">
    <property type="component" value="Unassembled WGS sequence"/>
</dbReference>
<comment type="caution">
    <text evidence="8">The sequence shown here is derived from an EMBL/GenBank/DDBJ whole genome shotgun (WGS) entry which is preliminary data.</text>
</comment>
<reference evidence="9" key="1">
    <citation type="journal article" date="2019" name="Int. J. Syst. Evol. Microbiol.">
        <title>The Global Catalogue of Microorganisms (GCM) 10K type strain sequencing project: providing services to taxonomists for standard genome sequencing and annotation.</title>
        <authorList>
            <consortium name="The Broad Institute Genomics Platform"/>
            <consortium name="The Broad Institute Genome Sequencing Center for Infectious Disease"/>
            <person name="Wu L."/>
            <person name="Ma J."/>
        </authorList>
    </citation>
    <scope>NUCLEOTIDE SEQUENCE [LARGE SCALE GENOMIC DNA]</scope>
    <source>
        <strain evidence="9">JCM 18392</strain>
    </source>
</reference>